<dbReference type="PANTHER" id="PTHR43370">
    <property type="entry name" value="SUGAR ABC TRANSPORTER INTEGRAL MEMBRANE PROTEIN-RELATED"/>
    <property type="match status" value="1"/>
</dbReference>
<accession>A0A174SJX9</accession>
<keyword evidence="4 6" id="KW-1133">Transmembrane helix</keyword>
<feature type="transmembrane region" description="Helical" evidence="6">
    <location>
        <begin position="66"/>
        <end position="86"/>
    </location>
</feature>
<dbReference type="Pfam" id="PF02653">
    <property type="entry name" value="BPD_transp_2"/>
    <property type="match status" value="1"/>
</dbReference>
<dbReference type="CDD" id="cd06580">
    <property type="entry name" value="TM_PBP1_transp_TpRbsC_like"/>
    <property type="match status" value="1"/>
</dbReference>
<evidence type="ECO:0000256" key="6">
    <source>
        <dbReference type="SAM" id="Phobius"/>
    </source>
</evidence>
<keyword evidence="3 6" id="KW-0812">Transmembrane</keyword>
<gene>
    <name evidence="8" type="ORF">DXC40_06855</name>
    <name evidence="7" type="ORF">ERS852551_02549</name>
</gene>
<evidence type="ECO:0000313" key="10">
    <source>
        <dbReference type="Proteomes" id="UP000260828"/>
    </source>
</evidence>
<feature type="transmembrane region" description="Helical" evidence="6">
    <location>
        <begin position="92"/>
        <end position="114"/>
    </location>
</feature>
<feature type="transmembrane region" description="Helical" evidence="6">
    <location>
        <begin position="275"/>
        <end position="293"/>
    </location>
</feature>
<evidence type="ECO:0000256" key="5">
    <source>
        <dbReference type="ARBA" id="ARBA00023136"/>
    </source>
</evidence>
<reference evidence="8 10" key="2">
    <citation type="submission" date="2018-08" db="EMBL/GenBank/DDBJ databases">
        <title>A genome reference for cultivated species of the human gut microbiota.</title>
        <authorList>
            <person name="Zou Y."/>
            <person name="Xue W."/>
            <person name="Luo G."/>
        </authorList>
    </citation>
    <scope>NUCLEOTIDE SEQUENCE [LARGE SCALE GENOMIC DNA]</scope>
    <source>
        <strain evidence="8 10">TF05-12AC</strain>
    </source>
</reference>
<dbReference type="Proteomes" id="UP000095765">
    <property type="component" value="Unassembled WGS sequence"/>
</dbReference>
<dbReference type="OrthoDB" id="9792579at2"/>
<feature type="transmembrane region" description="Helical" evidence="6">
    <location>
        <begin position="41"/>
        <end position="59"/>
    </location>
</feature>
<feature type="transmembrane region" description="Helical" evidence="6">
    <location>
        <begin position="198"/>
        <end position="223"/>
    </location>
</feature>
<organism evidence="7 9">
    <name type="scientific">Anaerotruncus colihominis</name>
    <dbReference type="NCBI Taxonomy" id="169435"/>
    <lineage>
        <taxon>Bacteria</taxon>
        <taxon>Bacillati</taxon>
        <taxon>Bacillota</taxon>
        <taxon>Clostridia</taxon>
        <taxon>Eubacteriales</taxon>
        <taxon>Oscillospiraceae</taxon>
        <taxon>Anaerotruncus</taxon>
    </lineage>
</organism>
<keyword evidence="2" id="KW-1003">Cell membrane</keyword>
<evidence type="ECO:0000313" key="9">
    <source>
        <dbReference type="Proteomes" id="UP000095765"/>
    </source>
</evidence>
<dbReference type="AlphaFoldDB" id="A0A174SJX9"/>
<dbReference type="EMBL" id="QVME01000002">
    <property type="protein sequence ID" value="RGE68998.1"/>
    <property type="molecule type" value="Genomic_DNA"/>
</dbReference>
<dbReference type="PANTHER" id="PTHR43370:SF1">
    <property type="entry name" value="GUANOSINE ABC TRANSPORTER PERMEASE PROTEIN NUPQ"/>
    <property type="match status" value="1"/>
</dbReference>
<dbReference type="EMBL" id="CZBE01000018">
    <property type="protein sequence ID" value="CUP95745.1"/>
    <property type="molecule type" value="Genomic_DNA"/>
</dbReference>
<dbReference type="InterPro" id="IPR001851">
    <property type="entry name" value="ABC_transp_permease"/>
</dbReference>
<evidence type="ECO:0000256" key="2">
    <source>
        <dbReference type="ARBA" id="ARBA00022475"/>
    </source>
</evidence>
<evidence type="ECO:0000256" key="1">
    <source>
        <dbReference type="ARBA" id="ARBA00004651"/>
    </source>
</evidence>
<evidence type="ECO:0000313" key="7">
    <source>
        <dbReference type="EMBL" id="CUP95745.1"/>
    </source>
</evidence>
<name>A0A174SJX9_9FIRM</name>
<reference evidence="7 9" key="1">
    <citation type="submission" date="2015-09" db="EMBL/GenBank/DDBJ databases">
        <authorList>
            <consortium name="Pathogen Informatics"/>
        </authorList>
    </citation>
    <scope>NUCLEOTIDE SEQUENCE [LARGE SCALE GENOMIC DNA]</scope>
    <source>
        <strain evidence="7 9">2789STDY5834939</strain>
    </source>
</reference>
<sequence length="301" mass="31865">MLAILLSTSTLAATIRLSAPLALATMGSVFGHKAKIFNIGLESYVLTSAFFATWGSYLFANALMGLLFGIASGIVMSAIFGAFVLHFKADPIVVGIAMNLSAWGLTSLLLYNIFHIRGSIMDPRIKSFSSIDIPLLGKIPGIGEIFNNHNVLVYAAFIVVILSQILMYKTPFGLRLRGVGLNEKAIQSAGVSVLKYKWASLLITGVLAGAAGACLPLGGISMFTENMSAGKGFLAVSAARIGKGDPLKAFFACLIFAFADAVSVGLQSFNIPSQLVLMTPYIATIVVMCLTNLDQLKKNAV</sequence>
<feature type="transmembrane region" description="Helical" evidence="6">
    <location>
        <begin position="249"/>
        <end position="269"/>
    </location>
</feature>
<comment type="subcellular location">
    <subcellularLocation>
        <location evidence="1">Cell membrane</location>
        <topology evidence="1">Multi-pass membrane protein</topology>
    </subcellularLocation>
</comment>
<protein>
    <submittedName>
        <fullName evidence="8">ABC transporter permease</fullName>
    </submittedName>
    <submittedName>
        <fullName evidence="7">Beta-methylgalactoside transporter inner membrane component</fullName>
    </submittedName>
</protein>
<dbReference type="GO" id="GO:0022857">
    <property type="term" value="F:transmembrane transporter activity"/>
    <property type="evidence" value="ECO:0007669"/>
    <property type="project" value="InterPro"/>
</dbReference>
<dbReference type="GO" id="GO:0005886">
    <property type="term" value="C:plasma membrane"/>
    <property type="evidence" value="ECO:0007669"/>
    <property type="project" value="UniProtKB-SubCell"/>
</dbReference>
<evidence type="ECO:0000256" key="3">
    <source>
        <dbReference type="ARBA" id="ARBA00022692"/>
    </source>
</evidence>
<dbReference type="RefSeq" id="WP_055245551.1">
    <property type="nucleotide sequence ID" value="NZ_CABIWA010000005.1"/>
</dbReference>
<feature type="transmembrane region" description="Helical" evidence="6">
    <location>
        <begin position="151"/>
        <end position="168"/>
    </location>
</feature>
<proteinExistence type="predicted"/>
<keyword evidence="5 6" id="KW-0472">Membrane</keyword>
<dbReference type="Proteomes" id="UP000260828">
    <property type="component" value="Unassembled WGS sequence"/>
</dbReference>
<evidence type="ECO:0000256" key="4">
    <source>
        <dbReference type="ARBA" id="ARBA00022989"/>
    </source>
</evidence>
<evidence type="ECO:0000313" key="8">
    <source>
        <dbReference type="EMBL" id="RGE68998.1"/>
    </source>
</evidence>